<comment type="similarity">
    <text evidence="2">Belongs to the engrailed homeobox family.</text>
</comment>
<dbReference type="RefSeq" id="XP_037200013.1">
    <property type="nucleotide sequence ID" value="XM_037346049.1"/>
</dbReference>
<evidence type="ECO:0000256" key="9">
    <source>
        <dbReference type="SAM" id="Phobius"/>
    </source>
</evidence>
<dbReference type="InterPro" id="IPR050720">
    <property type="entry name" value="Engrailed_Homeobox_TFs"/>
</dbReference>
<comment type="caution">
    <text evidence="11">The sequence shown here is derived from an EMBL/GenBank/DDBJ whole genome shotgun (WGS) entry which is preliminary data.</text>
</comment>
<keyword evidence="9" id="KW-0812">Transmembrane</keyword>
<protein>
    <recommendedName>
        <fullName evidence="10">Homeobox domain-containing protein</fullName>
    </recommendedName>
</protein>
<comment type="subcellular location">
    <subcellularLocation>
        <location evidence="1 6 7">Nucleus</location>
    </subcellularLocation>
</comment>
<dbReference type="AlphaFoldDB" id="A0A8H5QLJ3"/>
<evidence type="ECO:0000256" key="5">
    <source>
        <dbReference type="ARBA" id="ARBA00023242"/>
    </source>
</evidence>
<sequence length="636" mass="70692">MEQEGYKKLSGRIEHLEEETNLSTECAQLPNYAAYLQASISMGIYSARRGHRFHQLTARTIESKPRLSKEEVEILEAEFQKNHKPGSSTKKALAESMRVDNARINNWFQNRRAREKKEKKTYEYAARQKLENEKVAEAAIKTTSEVATEAENWSLSHPTGSTGLTSKSGGPVRNEDATKTAIRGAEAIDEASDDSNKLSDTGDGEELAKPEETGQCFTAELPLKLLEEIPSRFPQSEGEDHGTQRIHESKLSESTAESSATLTTLPMDLQSAQPGSKEPAALIGEESHTAEQPLLSLKPREVGSFSWLMSWARKLSRPKLKTGFRRIEWKCDCGSDLYADFPECEGVELDKLEILLQSSGSDTIPTAGVQPESLNTFGHVTLDDTSKQQKCTTSANSPTKGDLNTVADANSHTEPTPVERPPPKFLALCVNTGGNYSTLTEIDTAQFQCDTSAFLALKDEYLRIRGQRARFWFLIKPTTVDFVQFTLWNLRHGYISVCSRPQSIPPHDSREYEYAPKPLRNPPPMPPEVFIHFLNHNEDDHQPGKRIWLPRLPKRLSKRVIDCDEGCEGWGIHVIEGPNRGMIFLVMILTIFGSVLATILWSAIRGDIPGGSTLGAFIVALPAAILTAFLLKLDAV</sequence>
<keyword evidence="9" id="KW-1133">Transmembrane helix</keyword>
<feature type="DNA-binding region" description="Homeobox" evidence="6">
    <location>
        <begin position="60"/>
        <end position="119"/>
    </location>
</feature>
<dbReference type="PANTHER" id="PTHR24341">
    <property type="entry name" value="HOMEOBOX PROTEIN ENGRAILED"/>
    <property type="match status" value="1"/>
</dbReference>
<dbReference type="GO" id="GO:0000981">
    <property type="term" value="F:DNA-binding transcription factor activity, RNA polymerase II-specific"/>
    <property type="evidence" value="ECO:0007669"/>
    <property type="project" value="InterPro"/>
</dbReference>
<evidence type="ECO:0000256" key="4">
    <source>
        <dbReference type="ARBA" id="ARBA00023155"/>
    </source>
</evidence>
<accession>A0A8H5QLJ3</accession>
<evidence type="ECO:0000256" key="1">
    <source>
        <dbReference type="ARBA" id="ARBA00004123"/>
    </source>
</evidence>
<keyword evidence="9" id="KW-0472">Membrane</keyword>
<gene>
    <name evidence="11" type="ORF">FTJAE_12956</name>
</gene>
<feature type="region of interest" description="Disordered" evidence="8">
    <location>
        <begin position="233"/>
        <end position="260"/>
    </location>
</feature>
<keyword evidence="5 6" id="KW-0539">Nucleus</keyword>
<dbReference type="GO" id="GO:0016586">
    <property type="term" value="C:RSC-type complex"/>
    <property type="evidence" value="ECO:0007669"/>
    <property type="project" value="TreeGrafter"/>
</dbReference>
<feature type="region of interest" description="Disordered" evidence="8">
    <location>
        <begin position="388"/>
        <end position="420"/>
    </location>
</feature>
<reference evidence="11 12" key="1">
    <citation type="submission" date="2020-05" db="EMBL/GenBank/DDBJ databases">
        <title>Identification and distribution of gene clusters putatively required for synthesis of sphingolipid metabolism inhibitors in phylogenetically diverse species of the filamentous fungus Fusarium.</title>
        <authorList>
            <person name="Kim H.-S."/>
            <person name="Busman M."/>
            <person name="Brown D.W."/>
            <person name="Divon H."/>
            <person name="Uhlig S."/>
            <person name="Proctor R.H."/>
        </authorList>
    </citation>
    <scope>NUCLEOTIDE SEQUENCE [LARGE SCALE GENOMIC DNA]</scope>
    <source>
        <strain evidence="11 12">NRRL 66243</strain>
    </source>
</reference>
<dbReference type="InterPro" id="IPR009057">
    <property type="entry name" value="Homeodomain-like_sf"/>
</dbReference>
<dbReference type="SMART" id="SM00389">
    <property type="entry name" value="HOX"/>
    <property type="match status" value="1"/>
</dbReference>
<dbReference type="Pfam" id="PF00046">
    <property type="entry name" value="Homeodomain"/>
    <property type="match status" value="1"/>
</dbReference>
<dbReference type="PROSITE" id="PS00027">
    <property type="entry name" value="HOMEOBOX_1"/>
    <property type="match status" value="1"/>
</dbReference>
<dbReference type="InterPro" id="IPR017970">
    <property type="entry name" value="Homeobox_CS"/>
</dbReference>
<evidence type="ECO:0000256" key="7">
    <source>
        <dbReference type="RuleBase" id="RU000682"/>
    </source>
</evidence>
<dbReference type="PANTHER" id="PTHR24341:SF6">
    <property type="entry name" value="HOMEOBOX PROTEIN INVECTED"/>
    <property type="match status" value="1"/>
</dbReference>
<feature type="domain" description="Homeobox" evidence="10">
    <location>
        <begin position="58"/>
        <end position="118"/>
    </location>
</feature>
<evidence type="ECO:0000259" key="10">
    <source>
        <dbReference type="PROSITE" id="PS50071"/>
    </source>
</evidence>
<evidence type="ECO:0000256" key="8">
    <source>
        <dbReference type="SAM" id="MobiDB-lite"/>
    </source>
</evidence>
<dbReference type="GeneID" id="59298319"/>
<name>A0A8H5QLJ3_9HYPO</name>
<dbReference type="PROSITE" id="PS50071">
    <property type="entry name" value="HOMEOBOX_2"/>
    <property type="match status" value="1"/>
</dbReference>
<keyword evidence="12" id="KW-1185">Reference proteome</keyword>
<dbReference type="SUPFAM" id="SSF46689">
    <property type="entry name" value="Homeodomain-like"/>
    <property type="match status" value="1"/>
</dbReference>
<evidence type="ECO:0000256" key="6">
    <source>
        <dbReference type="PROSITE-ProRule" id="PRU00108"/>
    </source>
</evidence>
<feature type="transmembrane region" description="Helical" evidence="9">
    <location>
        <begin position="610"/>
        <end position="631"/>
    </location>
</feature>
<feature type="compositionally biased region" description="Low complexity" evidence="8">
    <location>
        <begin position="159"/>
        <end position="170"/>
    </location>
</feature>
<dbReference type="OrthoDB" id="409136at2759"/>
<proteinExistence type="inferred from homology"/>
<keyword evidence="3 6" id="KW-0238">DNA-binding</keyword>
<dbReference type="InterPro" id="IPR001356">
    <property type="entry name" value="HD"/>
</dbReference>
<feature type="transmembrane region" description="Helical" evidence="9">
    <location>
        <begin position="582"/>
        <end position="604"/>
    </location>
</feature>
<feature type="region of interest" description="Disordered" evidence="8">
    <location>
        <begin position="149"/>
        <end position="214"/>
    </location>
</feature>
<evidence type="ECO:0000256" key="3">
    <source>
        <dbReference type="ARBA" id="ARBA00023125"/>
    </source>
</evidence>
<feature type="compositionally biased region" description="Polar residues" evidence="8">
    <location>
        <begin position="388"/>
        <end position="399"/>
    </location>
</feature>
<dbReference type="Proteomes" id="UP000530670">
    <property type="component" value="Unassembled WGS sequence"/>
</dbReference>
<dbReference type="EMBL" id="JAAQRI010000372">
    <property type="protein sequence ID" value="KAF5616463.1"/>
    <property type="molecule type" value="Genomic_DNA"/>
</dbReference>
<feature type="compositionally biased region" description="Polar residues" evidence="8">
    <location>
        <begin position="149"/>
        <end position="158"/>
    </location>
</feature>
<feature type="compositionally biased region" description="Basic and acidic residues" evidence="8">
    <location>
        <begin position="238"/>
        <end position="251"/>
    </location>
</feature>
<dbReference type="Gene3D" id="1.10.10.60">
    <property type="entry name" value="Homeodomain-like"/>
    <property type="match status" value="1"/>
</dbReference>
<evidence type="ECO:0000313" key="11">
    <source>
        <dbReference type="EMBL" id="KAF5616463.1"/>
    </source>
</evidence>
<evidence type="ECO:0000256" key="2">
    <source>
        <dbReference type="ARBA" id="ARBA00010896"/>
    </source>
</evidence>
<organism evidence="11 12">
    <name type="scientific">Fusarium tjaetaba</name>
    <dbReference type="NCBI Taxonomy" id="1567544"/>
    <lineage>
        <taxon>Eukaryota</taxon>
        <taxon>Fungi</taxon>
        <taxon>Dikarya</taxon>
        <taxon>Ascomycota</taxon>
        <taxon>Pezizomycotina</taxon>
        <taxon>Sordariomycetes</taxon>
        <taxon>Hypocreomycetidae</taxon>
        <taxon>Hypocreales</taxon>
        <taxon>Nectriaceae</taxon>
        <taxon>Fusarium</taxon>
        <taxon>Fusarium fujikuroi species complex</taxon>
    </lineage>
</organism>
<dbReference type="CDD" id="cd00086">
    <property type="entry name" value="homeodomain"/>
    <property type="match status" value="1"/>
</dbReference>
<dbReference type="GO" id="GO:0003677">
    <property type="term" value="F:DNA binding"/>
    <property type="evidence" value="ECO:0007669"/>
    <property type="project" value="UniProtKB-UniRule"/>
</dbReference>
<keyword evidence="4 6" id="KW-0371">Homeobox</keyword>
<evidence type="ECO:0000313" key="12">
    <source>
        <dbReference type="Proteomes" id="UP000530670"/>
    </source>
</evidence>